<gene>
    <name evidence="8" type="ORF">LG34_16975</name>
</gene>
<dbReference type="SUPFAM" id="SSF55904">
    <property type="entry name" value="Ornithine decarboxylase C-terminal domain"/>
    <property type="match status" value="1"/>
</dbReference>
<dbReference type="GO" id="GO:0016831">
    <property type="term" value="F:carboxy-lyase activity"/>
    <property type="evidence" value="ECO:0007669"/>
    <property type="project" value="UniProtKB-KW"/>
</dbReference>
<keyword evidence="4" id="KW-0663">Pyridoxal phosphate</keyword>
<comment type="similarity">
    <text evidence="2">Belongs to the Orn/Lys/Arg decarboxylase class-I family.</text>
</comment>
<evidence type="ECO:0000256" key="2">
    <source>
        <dbReference type="ARBA" id="ARBA00010671"/>
    </source>
</evidence>
<dbReference type="PANTHER" id="PTHR43277">
    <property type="entry name" value="ARGININE DECARBOXYLASE"/>
    <property type="match status" value="1"/>
</dbReference>
<comment type="cofactor">
    <cofactor evidence="1">
        <name>pyridoxal 5'-phosphate</name>
        <dbReference type="ChEBI" id="CHEBI:597326"/>
    </cofactor>
</comment>
<keyword evidence="9" id="KW-1185">Reference proteome</keyword>
<dbReference type="AlphaFoldDB" id="A0A2V1JS60"/>
<dbReference type="Gene3D" id="3.40.640.10">
    <property type="entry name" value="Type I PLP-dependent aspartate aminotransferase-like (Major domain)"/>
    <property type="match status" value="1"/>
</dbReference>
<evidence type="ECO:0000256" key="3">
    <source>
        <dbReference type="ARBA" id="ARBA00022793"/>
    </source>
</evidence>
<organism evidence="8 9">
    <name type="scientific">Eubacterium ramulus</name>
    <dbReference type="NCBI Taxonomy" id="39490"/>
    <lineage>
        <taxon>Bacteria</taxon>
        <taxon>Bacillati</taxon>
        <taxon>Bacillota</taxon>
        <taxon>Clostridia</taxon>
        <taxon>Eubacteriales</taxon>
        <taxon>Eubacteriaceae</taxon>
        <taxon>Eubacterium</taxon>
    </lineage>
</organism>
<feature type="domain" description="Orn/Lys/Arg decarboxylases family 1 pyridoxal-P attachment site" evidence="6">
    <location>
        <begin position="10"/>
        <end position="291"/>
    </location>
</feature>
<dbReference type="Pfam" id="PF03711">
    <property type="entry name" value="OKR_DC_1_C"/>
    <property type="match status" value="1"/>
</dbReference>
<evidence type="ECO:0000313" key="8">
    <source>
        <dbReference type="EMBL" id="PWE85268.1"/>
    </source>
</evidence>
<dbReference type="SUPFAM" id="SSF53383">
    <property type="entry name" value="PLP-dependent transferases"/>
    <property type="match status" value="1"/>
</dbReference>
<dbReference type="InterPro" id="IPR015424">
    <property type="entry name" value="PyrdxlP-dep_Trfase"/>
</dbReference>
<protein>
    <recommendedName>
        <fullName evidence="10">Arginine decarboxylase</fullName>
    </recommendedName>
</protein>
<sequence length="486" mass="54362">MIENEKYLDRALLEYCNSDAYPFHMPGHKRQTMGNWNCEAIDITEITGFDNLHHAEGILLKAQQRAAQTFGADESFFLVNGSTAGLLAAVCGTVKKGGRLLMARNCHKAVYHAVYLMELQTEYLYPEQTEFGIQGSIAPEEVQRMLEQYPDTQAVLLTSPTYDGVVSDIAAIAEIVHAHQIPLIVDEAHGAHFGFSERFPKKAISYGADLCIESVHKTLPAYTQTALLHYRKNPWVDLERVKRYLGIYQSSSPSYVLMAGIDRCTRILREQGTTLFAAFEQQLHDFYQSCENLQYISVFPENGNDDGIWDRDSSKILICAEAVGLHGQDLADLLTQKYHLELEMASGHYATALTSIMDTKEGFDRLFAALEEIDQSFHDGSDDLEKENGQQIFTTDAIYRPAKKVMKISEAMDAPKEKVKLLESAGSVSGEFVYLYPPGIPILAPGELVTPEILDALATCQKRNMEVQGMKDFSGIWLEICQDNVS</sequence>
<dbReference type="Pfam" id="PF01276">
    <property type="entry name" value="OKR_DC_1"/>
    <property type="match status" value="1"/>
</dbReference>
<dbReference type="PANTHER" id="PTHR43277:SF4">
    <property type="entry name" value="ARGININE DECARBOXYLASE"/>
    <property type="match status" value="1"/>
</dbReference>
<dbReference type="InterPro" id="IPR052357">
    <property type="entry name" value="Orn_Lys_Arg_decarboxylase-I"/>
</dbReference>
<reference evidence="8 9" key="1">
    <citation type="submission" date="2014-09" db="EMBL/GenBank/DDBJ databases">
        <title>Butyrate-producing bacteria isolated from human gut.</title>
        <authorList>
            <person name="Zhang Q."/>
            <person name="Zhao L."/>
        </authorList>
    </citation>
    <scope>NUCLEOTIDE SEQUENCE [LARGE SCALE GENOMIC DNA]</scope>
    <source>
        <strain evidence="8 9">21</strain>
    </source>
</reference>
<dbReference type="InterPro" id="IPR036633">
    <property type="entry name" value="Prn/Lys/Arg_de-COase_C_sf"/>
</dbReference>
<evidence type="ECO:0000259" key="7">
    <source>
        <dbReference type="Pfam" id="PF03711"/>
    </source>
</evidence>
<evidence type="ECO:0000259" key="6">
    <source>
        <dbReference type="Pfam" id="PF01276"/>
    </source>
</evidence>
<evidence type="ECO:0000256" key="5">
    <source>
        <dbReference type="ARBA" id="ARBA00023239"/>
    </source>
</evidence>
<dbReference type="InterPro" id="IPR015421">
    <property type="entry name" value="PyrdxlP-dep_Trfase_major"/>
</dbReference>
<accession>A0A2V1JS60</accession>
<proteinExistence type="inferred from homology"/>
<evidence type="ECO:0008006" key="10">
    <source>
        <dbReference type="Google" id="ProtNLM"/>
    </source>
</evidence>
<evidence type="ECO:0000313" key="9">
    <source>
        <dbReference type="Proteomes" id="UP000245288"/>
    </source>
</evidence>
<dbReference type="EMBL" id="JRFU01000250">
    <property type="protein sequence ID" value="PWE85268.1"/>
    <property type="molecule type" value="Genomic_DNA"/>
</dbReference>
<comment type="caution">
    <text evidence="8">The sequence shown here is derived from an EMBL/GenBank/DDBJ whole genome shotgun (WGS) entry which is preliminary data.</text>
</comment>
<name>A0A2V1JS60_EUBRA</name>
<dbReference type="Proteomes" id="UP000245288">
    <property type="component" value="Unassembled WGS sequence"/>
</dbReference>
<evidence type="ECO:0000256" key="4">
    <source>
        <dbReference type="ARBA" id="ARBA00022898"/>
    </source>
</evidence>
<keyword evidence="5" id="KW-0456">Lyase</keyword>
<evidence type="ECO:0000256" key="1">
    <source>
        <dbReference type="ARBA" id="ARBA00001933"/>
    </source>
</evidence>
<keyword evidence="3" id="KW-0210">Decarboxylase</keyword>
<feature type="domain" description="Orn/Lys/Arg decarboxylase C-terminal" evidence="7">
    <location>
        <begin position="402"/>
        <end position="467"/>
    </location>
</feature>
<dbReference type="Gene3D" id="3.90.100.10">
    <property type="entry name" value="Orn/Lys/Arg decarboxylase, C-terminal domain"/>
    <property type="match status" value="1"/>
</dbReference>
<dbReference type="InterPro" id="IPR000310">
    <property type="entry name" value="Orn/Lys/Arg_deCO2ase_major_dom"/>
</dbReference>
<dbReference type="InterPro" id="IPR008286">
    <property type="entry name" value="Prn/Lys/Arg_de-COase_C"/>
</dbReference>
<dbReference type="OrthoDB" id="9815233at2"/>